<dbReference type="InterPro" id="IPR014001">
    <property type="entry name" value="Helicase_ATP-bd"/>
</dbReference>
<evidence type="ECO:0000256" key="1">
    <source>
        <dbReference type="ARBA" id="ARBA00022741"/>
    </source>
</evidence>
<evidence type="ECO:0000259" key="9">
    <source>
        <dbReference type="PROSITE" id="PS51192"/>
    </source>
</evidence>
<keyword evidence="4 11" id="KW-0347">Helicase</keyword>
<dbReference type="Proteomes" id="UP000263619">
    <property type="component" value="Chromosome"/>
</dbReference>
<dbReference type="SMART" id="SM00490">
    <property type="entry name" value="HELICc"/>
    <property type="match status" value="1"/>
</dbReference>
<dbReference type="PROSITE" id="PS51194">
    <property type="entry name" value="HELICASE_CTER"/>
    <property type="match status" value="1"/>
</dbReference>
<evidence type="ECO:0000256" key="6">
    <source>
        <dbReference type="ARBA" id="ARBA00023125"/>
    </source>
</evidence>
<name>A0A224ABY7_9FLAO</name>
<gene>
    <name evidence="11" type="primary">recG</name>
    <name evidence="11" type="ORF">STAT_499</name>
</gene>
<dbReference type="InterPro" id="IPR047112">
    <property type="entry name" value="RecG/Mfd"/>
</dbReference>
<keyword evidence="2" id="KW-0227">DNA damage</keyword>
<dbReference type="InterPro" id="IPR027417">
    <property type="entry name" value="P-loop_NTPase"/>
</dbReference>
<dbReference type="InterPro" id="IPR045562">
    <property type="entry name" value="RecG_dom3_C"/>
</dbReference>
<dbReference type="GO" id="GO:0003677">
    <property type="term" value="F:DNA binding"/>
    <property type="evidence" value="ECO:0007669"/>
    <property type="project" value="UniProtKB-KW"/>
</dbReference>
<keyword evidence="12" id="KW-1185">Reference proteome</keyword>
<evidence type="ECO:0000313" key="11">
    <source>
        <dbReference type="EMBL" id="BBA17406.1"/>
    </source>
</evidence>
<organism evidence="11 12">
    <name type="scientific">Blattabacterium cuenoti STAT</name>
    <dbReference type="NCBI Taxonomy" id="1457030"/>
    <lineage>
        <taxon>Bacteria</taxon>
        <taxon>Pseudomonadati</taxon>
        <taxon>Bacteroidota</taxon>
        <taxon>Flavobacteriia</taxon>
        <taxon>Flavobacteriales</taxon>
        <taxon>Blattabacteriaceae</taxon>
        <taxon>Blattabacterium</taxon>
    </lineage>
</organism>
<dbReference type="PANTHER" id="PTHR47964">
    <property type="entry name" value="ATP-DEPENDENT DNA HELICASE HOMOLOG RECG, CHLOROPLASTIC"/>
    <property type="match status" value="1"/>
</dbReference>
<keyword evidence="3" id="KW-0378">Hydrolase</keyword>
<dbReference type="InterPro" id="IPR011545">
    <property type="entry name" value="DEAD/DEAH_box_helicase_dom"/>
</dbReference>
<dbReference type="GO" id="GO:0006281">
    <property type="term" value="P:DNA repair"/>
    <property type="evidence" value="ECO:0007669"/>
    <property type="project" value="UniProtKB-KW"/>
</dbReference>
<evidence type="ECO:0000256" key="3">
    <source>
        <dbReference type="ARBA" id="ARBA00022801"/>
    </source>
</evidence>
<dbReference type="Pfam" id="PF19833">
    <property type="entry name" value="RecG_dom3_C"/>
    <property type="match status" value="1"/>
</dbReference>
<dbReference type="SUPFAM" id="SSF52540">
    <property type="entry name" value="P-loop containing nucleoside triphosphate hydrolases"/>
    <property type="match status" value="2"/>
</dbReference>
<dbReference type="GO" id="GO:0005524">
    <property type="term" value="F:ATP binding"/>
    <property type="evidence" value="ECO:0007669"/>
    <property type="project" value="UniProtKB-KW"/>
</dbReference>
<dbReference type="PANTHER" id="PTHR47964:SF1">
    <property type="entry name" value="ATP-DEPENDENT DNA HELICASE HOMOLOG RECG, CHLOROPLASTIC"/>
    <property type="match status" value="1"/>
</dbReference>
<dbReference type="NCBIfam" id="NF008168">
    <property type="entry name" value="PRK10917.2-2"/>
    <property type="match status" value="1"/>
</dbReference>
<dbReference type="Gene3D" id="2.40.50.140">
    <property type="entry name" value="Nucleic acid-binding proteins"/>
    <property type="match status" value="1"/>
</dbReference>
<dbReference type="RefSeq" id="WP_119305658.1">
    <property type="nucleotide sequence ID" value="NZ_AP014608.1"/>
</dbReference>
<evidence type="ECO:0000256" key="4">
    <source>
        <dbReference type="ARBA" id="ARBA00022806"/>
    </source>
</evidence>
<dbReference type="InterPro" id="IPR001650">
    <property type="entry name" value="Helicase_C-like"/>
</dbReference>
<dbReference type="SMART" id="SM00487">
    <property type="entry name" value="DEXDc"/>
    <property type="match status" value="1"/>
</dbReference>
<dbReference type="Gene3D" id="3.40.50.300">
    <property type="entry name" value="P-loop containing nucleotide triphosphate hydrolases"/>
    <property type="match status" value="2"/>
</dbReference>
<dbReference type="InterPro" id="IPR033454">
    <property type="entry name" value="RecG_wedge"/>
</dbReference>
<reference evidence="11 12" key="1">
    <citation type="submission" date="2014-06" db="EMBL/GenBank/DDBJ databases">
        <title>Genome sequence of the intracellular symbiont Blattabacterium cuenoti, strain STAT from the wood feeding cockroach Salganea taiwanensis taiwanensis.</title>
        <authorList>
            <person name="Kinjo Y."/>
            <person name="Ohkuma M."/>
            <person name="Tokuda G."/>
        </authorList>
    </citation>
    <scope>NUCLEOTIDE SEQUENCE [LARGE SCALE GENOMIC DNA]</scope>
    <source>
        <strain evidence="11 12">STAT</strain>
    </source>
</reference>
<evidence type="ECO:0000256" key="5">
    <source>
        <dbReference type="ARBA" id="ARBA00022840"/>
    </source>
</evidence>
<dbReference type="GO" id="GO:0016787">
    <property type="term" value="F:hydrolase activity"/>
    <property type="evidence" value="ECO:0007669"/>
    <property type="project" value="UniProtKB-KW"/>
</dbReference>
<feature type="domain" description="Helicase C-terminal" evidence="10">
    <location>
        <begin position="461"/>
        <end position="623"/>
    </location>
</feature>
<dbReference type="NCBIfam" id="NF008165">
    <property type="entry name" value="PRK10917.1-3"/>
    <property type="match status" value="1"/>
</dbReference>
<dbReference type="PROSITE" id="PS51192">
    <property type="entry name" value="HELICASE_ATP_BIND_1"/>
    <property type="match status" value="1"/>
</dbReference>
<dbReference type="Pfam" id="PF00271">
    <property type="entry name" value="Helicase_C"/>
    <property type="match status" value="1"/>
</dbReference>
<dbReference type="EMBL" id="AP014608">
    <property type="protein sequence ID" value="BBA17406.1"/>
    <property type="molecule type" value="Genomic_DNA"/>
</dbReference>
<dbReference type="AlphaFoldDB" id="A0A224ABY7"/>
<keyword evidence="1" id="KW-0547">Nucleotide-binding</keyword>
<keyword evidence="5" id="KW-0067">ATP-binding</keyword>
<evidence type="ECO:0000256" key="2">
    <source>
        <dbReference type="ARBA" id="ARBA00022763"/>
    </source>
</evidence>
<dbReference type="SUPFAM" id="SSF50249">
    <property type="entry name" value="Nucleic acid-binding proteins"/>
    <property type="match status" value="1"/>
</dbReference>
<dbReference type="InterPro" id="IPR012340">
    <property type="entry name" value="NA-bd_OB-fold"/>
</dbReference>
<evidence type="ECO:0000256" key="8">
    <source>
        <dbReference type="ARBA" id="ARBA00049819"/>
    </source>
</evidence>
<dbReference type="GO" id="GO:0003678">
    <property type="term" value="F:DNA helicase activity"/>
    <property type="evidence" value="ECO:0007669"/>
    <property type="project" value="TreeGrafter"/>
</dbReference>
<dbReference type="CDD" id="cd04488">
    <property type="entry name" value="RecG_wedge_OBF"/>
    <property type="match status" value="1"/>
</dbReference>
<dbReference type="OrthoDB" id="9804325at2"/>
<dbReference type="Pfam" id="PF17191">
    <property type="entry name" value="RecG_wedge"/>
    <property type="match status" value="1"/>
</dbReference>
<feature type="domain" description="Helicase ATP-binding" evidence="9">
    <location>
        <begin position="280"/>
        <end position="442"/>
    </location>
</feature>
<sequence length="693" mass="81146">MSCNILKKSIKYLKGLSLKKAYLFNTELKLYTYEDLLFFYPKGYKRLSILKNISELSNYDNNFVKILGKITKIEEKNYKNKKRKILIAHLEDKTGFIELIWFQKTNFFKNITKNITVIVFGKVQSFQKKIQIIHPNIEKFHSSVNNYSIFPVYPIPKNLKEKGINNFFMINLLQNLIKELKNNIDEFCFQDFINKKLMSRKKALVQIHFPESLAFLLQAQYSLKFEELFLLKLFFLSKKKITYSYPFTKLGKNFHNFYKNFLPFTLTEEQKKVFKEIWNDLKKPIQMNRLLQGEVGCGKTIIAILSMLIALDNGFQSCLMAPTEVLAIQHYSCIKKMFSKIGIKIGLLTSSISNSIRKSLYHEMLIGKISIVIGTHSLIQDKVQFRNLGLVIIDEEQRFGVEQREKIWKKNNKTPHILIMTATPIPRTLAKIIYHDLNISIIRKIPLGRKPIKTIHFLSKDKDRVFKILKNQVSIGRQIYIIYPTINTSLKYKNLMIGYQEIRKNFKNLENKIGILHGKMSFQEKNIQMSRFLRGETKILIATTVIEVGINVPNASVILIENADFFGLSQLHQLRGRVGRGKHQSYCILITDKKISIEGFFRIKKMCETNKGLEIAKEDLKLRGGGDLIGTKQSGKNYFRIVDLIEDYKLIKEVFPIAKIFFHKNPDFLKNTKNIFYEYYKKINEKFLKKNKQ</sequence>
<dbReference type="Pfam" id="PF00270">
    <property type="entry name" value="DEAD"/>
    <property type="match status" value="1"/>
</dbReference>
<evidence type="ECO:0000259" key="10">
    <source>
        <dbReference type="PROSITE" id="PS51194"/>
    </source>
</evidence>
<keyword evidence="7" id="KW-0234">DNA repair</keyword>
<protein>
    <recommendedName>
        <fullName evidence="8">Probable DNA 3'-5' helicase RecG</fullName>
    </recommendedName>
</protein>
<keyword evidence="6" id="KW-0238">DNA-binding</keyword>
<accession>A0A224ABY7</accession>
<proteinExistence type="predicted"/>
<evidence type="ECO:0000256" key="7">
    <source>
        <dbReference type="ARBA" id="ARBA00023204"/>
    </source>
</evidence>
<evidence type="ECO:0000313" key="12">
    <source>
        <dbReference type="Proteomes" id="UP000263619"/>
    </source>
</evidence>